<gene>
    <name evidence="2" type="ORF">NUH88_05035</name>
</gene>
<organism evidence="2 3">
    <name type="scientific">Nisaea acidiphila</name>
    <dbReference type="NCBI Taxonomy" id="1862145"/>
    <lineage>
        <taxon>Bacteria</taxon>
        <taxon>Pseudomonadati</taxon>
        <taxon>Pseudomonadota</taxon>
        <taxon>Alphaproteobacteria</taxon>
        <taxon>Rhodospirillales</taxon>
        <taxon>Thalassobaculaceae</taxon>
        <taxon>Nisaea</taxon>
    </lineage>
</organism>
<dbReference type="EMBL" id="CP102480">
    <property type="protein sequence ID" value="UUX51057.1"/>
    <property type="molecule type" value="Genomic_DNA"/>
</dbReference>
<dbReference type="Proteomes" id="UP001060336">
    <property type="component" value="Chromosome"/>
</dbReference>
<dbReference type="InterPro" id="IPR008407">
    <property type="entry name" value="Brnchd-chn_aa_trnsp_AzlD"/>
</dbReference>
<accession>A0A9J7AXA0</accession>
<dbReference type="KEGG" id="naci:NUH88_05035"/>
<proteinExistence type="predicted"/>
<reference evidence="2" key="1">
    <citation type="submission" date="2022-08" db="EMBL/GenBank/DDBJ databases">
        <title>Nisaea acidiphila sp. nov., isolated from a marine algal debris and emended description of the genus Nisaea Urios et al. 2008.</title>
        <authorList>
            <person name="Kwon K."/>
        </authorList>
    </citation>
    <scope>NUCLEOTIDE SEQUENCE</scope>
    <source>
        <strain evidence="2">MEBiC11861</strain>
    </source>
</reference>
<keyword evidence="3" id="KW-1185">Reference proteome</keyword>
<evidence type="ECO:0000313" key="2">
    <source>
        <dbReference type="EMBL" id="UUX51057.1"/>
    </source>
</evidence>
<evidence type="ECO:0000256" key="1">
    <source>
        <dbReference type="SAM" id="Phobius"/>
    </source>
</evidence>
<keyword evidence="1" id="KW-0812">Transmembrane</keyword>
<evidence type="ECO:0000313" key="3">
    <source>
        <dbReference type="Proteomes" id="UP001060336"/>
    </source>
</evidence>
<dbReference type="RefSeq" id="WP_257770333.1">
    <property type="nucleotide sequence ID" value="NZ_CP102480.1"/>
</dbReference>
<keyword evidence="1" id="KW-0472">Membrane</keyword>
<feature type="transmembrane region" description="Helical" evidence="1">
    <location>
        <begin position="71"/>
        <end position="88"/>
    </location>
</feature>
<name>A0A9J7AXA0_9PROT</name>
<dbReference type="Pfam" id="PF05437">
    <property type="entry name" value="AzlD"/>
    <property type="match status" value="1"/>
</dbReference>
<dbReference type="AlphaFoldDB" id="A0A9J7AXA0"/>
<sequence>MSSLAVTPLVLVLLSAAVTFLWRGLGAALASRIDTEGTLFRWIACVSYATVAGLISRMTVLPTGEIAETPLALRLGAVAIGFAVFFLAKRNLLLGAAAGAASFASGLILLGS</sequence>
<feature type="transmembrane region" description="Helical" evidence="1">
    <location>
        <begin position="94"/>
        <end position="111"/>
    </location>
</feature>
<keyword evidence="1" id="KW-1133">Transmembrane helix</keyword>
<protein>
    <submittedName>
        <fullName evidence="2">AzlD domain-containing protein</fullName>
    </submittedName>
</protein>
<feature type="transmembrane region" description="Helical" evidence="1">
    <location>
        <begin position="40"/>
        <end position="59"/>
    </location>
</feature>